<dbReference type="SMART" id="SM00256">
    <property type="entry name" value="FBOX"/>
    <property type="match status" value="1"/>
</dbReference>
<keyword evidence="3" id="KW-1185">Reference proteome</keyword>
<sequence>MELDQVGVQTVVEDDDKTQIPFLPVEMLTEILSYITSDGRKDLLNCRLVNKQWKSVTDKCTESRFVAGPIGPFPELCKCKIQSRLQDVDNVTDIIPFNGLSVAAVYRICKSNPRCNEEEDSRIISLVPGLLRQVGAHLTSFALASLKFDFLDMPALLNLTPLLKLLKLSNLSITTNMTTLELELPALPELPNFVQLHFSGDYAKYLDPEGISNLLYTWVVISYSDQIVSLKMETREAMPPLSPSRDYIMTVAERVFIIGRTSNIAFAKLDDLKIDLPSREFLLHSITPKLKRLTIYYLNEKSPPDITHVAKFIDSNANTLEKISLDIPWDAMVGDIVSLPQFIEESMHPTSKVILPHVTLLNMHYPSPKDMKILATTILVKFPALCTLSLREFNDENPPNMTVEQYFSGVSELSPPLWVLDEAWLEREVLLSSFHHFVSSMFPDLTMQEAVVMKMSKELKFWDTCKKLQRITFTLDAPNPRFVIARASTAAD</sequence>
<dbReference type="EMBL" id="CAXLJM020000010">
    <property type="protein sequence ID" value="CAL8076123.1"/>
    <property type="molecule type" value="Genomic_DNA"/>
</dbReference>
<protein>
    <recommendedName>
        <fullName evidence="1">F-box domain-containing protein</fullName>
    </recommendedName>
</protein>
<dbReference type="Proteomes" id="UP001642540">
    <property type="component" value="Unassembled WGS sequence"/>
</dbReference>
<gene>
    <name evidence="2" type="ORF">ODALV1_LOCUS3365</name>
</gene>
<dbReference type="Gene3D" id="1.20.1280.50">
    <property type="match status" value="1"/>
</dbReference>
<dbReference type="CDD" id="cd09917">
    <property type="entry name" value="F-box_SF"/>
    <property type="match status" value="1"/>
</dbReference>
<dbReference type="Pfam" id="PF12937">
    <property type="entry name" value="F-box-like"/>
    <property type="match status" value="1"/>
</dbReference>
<organism evidence="2 3">
    <name type="scientific">Orchesella dallaii</name>
    <dbReference type="NCBI Taxonomy" id="48710"/>
    <lineage>
        <taxon>Eukaryota</taxon>
        <taxon>Metazoa</taxon>
        <taxon>Ecdysozoa</taxon>
        <taxon>Arthropoda</taxon>
        <taxon>Hexapoda</taxon>
        <taxon>Collembola</taxon>
        <taxon>Entomobryomorpha</taxon>
        <taxon>Entomobryoidea</taxon>
        <taxon>Orchesellidae</taxon>
        <taxon>Orchesellinae</taxon>
        <taxon>Orchesella</taxon>
    </lineage>
</organism>
<accession>A0ABP1PST0</accession>
<feature type="domain" description="F-box" evidence="1">
    <location>
        <begin position="23"/>
        <end position="66"/>
    </location>
</feature>
<reference evidence="2 3" key="1">
    <citation type="submission" date="2024-08" db="EMBL/GenBank/DDBJ databases">
        <authorList>
            <person name="Cucini C."/>
            <person name="Frati F."/>
        </authorList>
    </citation>
    <scope>NUCLEOTIDE SEQUENCE [LARGE SCALE GENOMIC DNA]</scope>
</reference>
<evidence type="ECO:0000313" key="2">
    <source>
        <dbReference type="EMBL" id="CAL8076123.1"/>
    </source>
</evidence>
<evidence type="ECO:0000259" key="1">
    <source>
        <dbReference type="SMART" id="SM00256"/>
    </source>
</evidence>
<dbReference type="InterPro" id="IPR036047">
    <property type="entry name" value="F-box-like_dom_sf"/>
</dbReference>
<dbReference type="SUPFAM" id="SSF81383">
    <property type="entry name" value="F-box domain"/>
    <property type="match status" value="1"/>
</dbReference>
<proteinExistence type="predicted"/>
<comment type="caution">
    <text evidence="2">The sequence shown here is derived from an EMBL/GenBank/DDBJ whole genome shotgun (WGS) entry which is preliminary data.</text>
</comment>
<name>A0ABP1PST0_9HEXA</name>
<evidence type="ECO:0000313" key="3">
    <source>
        <dbReference type="Proteomes" id="UP001642540"/>
    </source>
</evidence>
<dbReference type="InterPro" id="IPR001810">
    <property type="entry name" value="F-box_dom"/>
</dbReference>